<evidence type="ECO:0000313" key="2">
    <source>
        <dbReference type="EMBL" id="CTQ75557.1"/>
    </source>
</evidence>
<dbReference type="PROSITE" id="PS51257">
    <property type="entry name" value="PROKAR_LIPOPROTEIN"/>
    <property type="match status" value="1"/>
</dbReference>
<sequence length="302" mass="30359">MKAIFLCLVSGFTISLASASSAATLHNASVTASCGLGSPDSQSTTLSTTGLSLAASRGTGPSGACAISAIASVNSGTVRVQSLVVNPGSDNVLQQNLGSANASAWVTYQFTLRSGFVGVAPVPVSINLHASGSVTADSKALFSDQGAFLNPGQRTSASLRAFGAISDSALSYTFEERISVAVNAGEDSEFEALSGAITTPKVLLRPGETGSVTFGLASSAGGLLAGLEAVGFANGGNSVSFALEGDVFNVPEGYFIDIDEPWIVDNRYSLADSPTPVPLPASAWLLVGALAGLGTVCRKAAK</sequence>
<dbReference type="AlphaFoldDB" id="A0A0M7ALM0"/>
<evidence type="ECO:0000256" key="1">
    <source>
        <dbReference type="SAM" id="SignalP"/>
    </source>
</evidence>
<dbReference type="OrthoDB" id="7885316at2"/>
<evidence type="ECO:0000313" key="3">
    <source>
        <dbReference type="Proteomes" id="UP000049983"/>
    </source>
</evidence>
<feature type="chain" id="PRO_5009788054" evidence="1">
    <location>
        <begin position="23"/>
        <end position="302"/>
    </location>
</feature>
<name>A0A0M7ALM0_9HYPH</name>
<proteinExistence type="predicted"/>
<dbReference type="NCBIfam" id="TIGR03370">
    <property type="entry name" value="VPLPA-CTERM"/>
    <property type="match status" value="1"/>
</dbReference>
<dbReference type="InterPro" id="IPR022472">
    <property type="entry name" value="VPLPA-CTERM"/>
</dbReference>
<reference evidence="3" key="1">
    <citation type="submission" date="2015-07" db="EMBL/GenBank/DDBJ databases">
        <authorList>
            <person name="Rodrigo-Torres Lidia"/>
            <person name="Arahal R.David."/>
        </authorList>
    </citation>
    <scope>NUCLEOTIDE SEQUENCE [LARGE SCALE GENOMIC DNA]</scope>
    <source>
        <strain evidence="3">CECT 5096</strain>
    </source>
</reference>
<keyword evidence="1" id="KW-0732">Signal</keyword>
<dbReference type="Proteomes" id="UP000049983">
    <property type="component" value="Unassembled WGS sequence"/>
</dbReference>
<feature type="signal peptide" evidence="1">
    <location>
        <begin position="1"/>
        <end position="22"/>
    </location>
</feature>
<dbReference type="GeneID" id="97673557"/>
<dbReference type="EMBL" id="CXWC01000012">
    <property type="protein sequence ID" value="CTQ75557.1"/>
    <property type="molecule type" value="Genomic_DNA"/>
</dbReference>
<gene>
    <name evidence="2" type="ORF">LA5096_04443</name>
</gene>
<dbReference type="RefSeq" id="WP_082442825.1">
    <property type="nucleotide sequence ID" value="NZ_CXWA01000008.1"/>
</dbReference>
<dbReference type="STRING" id="311410.LA5095_04260"/>
<protein>
    <submittedName>
        <fullName evidence="2">VPLPA-CTERM protein sorting domain protein</fullName>
    </submittedName>
</protein>
<accession>A0A0M7ALM0</accession>
<organism evidence="2 3">
    <name type="scientific">Roseibium album</name>
    <dbReference type="NCBI Taxonomy" id="311410"/>
    <lineage>
        <taxon>Bacteria</taxon>
        <taxon>Pseudomonadati</taxon>
        <taxon>Pseudomonadota</taxon>
        <taxon>Alphaproteobacteria</taxon>
        <taxon>Hyphomicrobiales</taxon>
        <taxon>Stappiaceae</taxon>
        <taxon>Roseibium</taxon>
    </lineage>
</organism>
<keyword evidence="3" id="KW-1185">Reference proteome</keyword>